<comment type="similarity">
    <text evidence="2">Belongs to the HD-ZIP homeobox family. Class II subfamily.</text>
</comment>
<evidence type="ECO:0000256" key="10">
    <source>
        <dbReference type="SAM" id="Coils"/>
    </source>
</evidence>
<reference evidence="12" key="1">
    <citation type="submission" date="2022-02" db="EMBL/GenBank/DDBJ databases">
        <authorList>
            <person name="Henning P.M."/>
            <person name="McCubbin A.G."/>
            <person name="Shore J.S."/>
        </authorList>
    </citation>
    <scope>NUCLEOTIDE SEQUENCE</scope>
    <source>
        <strain evidence="12">F60SS</strain>
        <tissue evidence="12">Leaves</tissue>
    </source>
</reference>
<dbReference type="Pfam" id="PF02183">
    <property type="entry name" value="HALZ"/>
    <property type="match status" value="1"/>
</dbReference>
<evidence type="ECO:0000259" key="11">
    <source>
        <dbReference type="PROSITE" id="PS50071"/>
    </source>
</evidence>
<keyword evidence="7 8" id="KW-0539">Nucleus</keyword>
<comment type="caution">
    <text evidence="12">The sequence shown here is derived from an EMBL/GenBank/DDBJ whole genome shotgun (WGS) entry which is preliminary data.</text>
</comment>
<feature type="DNA-binding region" description="Homeobox" evidence="8">
    <location>
        <begin position="86"/>
        <end position="145"/>
    </location>
</feature>
<evidence type="ECO:0000256" key="8">
    <source>
        <dbReference type="PROSITE-ProRule" id="PRU00108"/>
    </source>
</evidence>
<feature type="domain" description="Homeobox" evidence="11">
    <location>
        <begin position="84"/>
        <end position="144"/>
    </location>
</feature>
<dbReference type="GO" id="GO:0005634">
    <property type="term" value="C:nucleus"/>
    <property type="evidence" value="ECO:0007669"/>
    <property type="project" value="UniProtKB-SubCell"/>
</dbReference>
<evidence type="ECO:0000256" key="3">
    <source>
        <dbReference type="ARBA" id="ARBA00023015"/>
    </source>
</evidence>
<reference evidence="12" key="2">
    <citation type="journal article" date="2023" name="Plants (Basel)">
        <title>Annotation of the Turnera subulata (Passifloraceae) Draft Genome Reveals the S-Locus Evolved after the Divergence of Turneroideae from Passifloroideae in a Stepwise Manner.</title>
        <authorList>
            <person name="Henning P.M."/>
            <person name="Roalson E.H."/>
            <person name="Mir W."/>
            <person name="McCubbin A.G."/>
            <person name="Shore J.S."/>
        </authorList>
    </citation>
    <scope>NUCLEOTIDE SEQUENCE</scope>
    <source>
        <strain evidence="12">F60SS</strain>
    </source>
</reference>
<keyword evidence="3" id="KW-0805">Transcription regulation</keyword>
<evidence type="ECO:0000256" key="9">
    <source>
        <dbReference type="RuleBase" id="RU000682"/>
    </source>
</evidence>
<evidence type="ECO:0000256" key="7">
    <source>
        <dbReference type="ARBA" id="ARBA00023242"/>
    </source>
</evidence>
<dbReference type="InterPro" id="IPR050762">
    <property type="entry name" value="HD-ZIP_Homeobox_LZ_Class_II"/>
</dbReference>
<dbReference type="SMART" id="SM00340">
    <property type="entry name" value="HALZ"/>
    <property type="match status" value="1"/>
</dbReference>
<evidence type="ECO:0000313" key="13">
    <source>
        <dbReference type="Proteomes" id="UP001141552"/>
    </source>
</evidence>
<dbReference type="Proteomes" id="UP001141552">
    <property type="component" value="Unassembled WGS sequence"/>
</dbReference>
<protein>
    <recommendedName>
        <fullName evidence="11">Homeobox domain-containing protein</fullName>
    </recommendedName>
</protein>
<keyword evidence="4 8" id="KW-0238">DNA-binding</keyword>
<dbReference type="OrthoDB" id="6159439at2759"/>
<evidence type="ECO:0000256" key="4">
    <source>
        <dbReference type="ARBA" id="ARBA00023125"/>
    </source>
</evidence>
<evidence type="ECO:0000256" key="6">
    <source>
        <dbReference type="ARBA" id="ARBA00023163"/>
    </source>
</evidence>
<name>A0A9Q0FG13_9ROSI</name>
<dbReference type="InterPro" id="IPR001356">
    <property type="entry name" value="HD"/>
</dbReference>
<dbReference type="GO" id="GO:0043565">
    <property type="term" value="F:sequence-specific DNA binding"/>
    <property type="evidence" value="ECO:0007669"/>
    <property type="project" value="InterPro"/>
</dbReference>
<dbReference type="PROSITE" id="PS50071">
    <property type="entry name" value="HOMEOBOX_2"/>
    <property type="match status" value="1"/>
</dbReference>
<dbReference type="PANTHER" id="PTHR45714">
    <property type="entry name" value="HOMEOBOX-LEUCINE ZIPPER PROTEIN HAT14"/>
    <property type="match status" value="1"/>
</dbReference>
<evidence type="ECO:0000256" key="2">
    <source>
        <dbReference type="ARBA" id="ARBA00006074"/>
    </source>
</evidence>
<sequence length="201" mass="23450">MEDDHNCNTRLRLGLGLGLGLDEDEPKLHKKQKINKSEVHLDLSFTLWRGEETIRDMDHHKLEGSCSEDQYPNNNNSKGCDSTLDSGRKKLRLTKEQFGLLEHSFKIQNTLNQAEKEALAEQLNLKPRQVEVWFQNRRARTKLKQTEVDCEFLKKCCEALRDENRRLLKELQELRSPKLGKSSSMVVICPSCEQNRCKKWL</sequence>
<dbReference type="AlphaFoldDB" id="A0A9Q0FG13"/>
<dbReference type="InterPro" id="IPR017970">
    <property type="entry name" value="Homeobox_CS"/>
</dbReference>
<dbReference type="PROSITE" id="PS00027">
    <property type="entry name" value="HOMEOBOX_1"/>
    <property type="match status" value="1"/>
</dbReference>
<evidence type="ECO:0000256" key="1">
    <source>
        <dbReference type="ARBA" id="ARBA00004123"/>
    </source>
</evidence>
<dbReference type="GO" id="GO:0000981">
    <property type="term" value="F:DNA-binding transcription factor activity, RNA polymerase II-specific"/>
    <property type="evidence" value="ECO:0007669"/>
    <property type="project" value="InterPro"/>
</dbReference>
<keyword evidence="5 8" id="KW-0371">Homeobox</keyword>
<dbReference type="SMART" id="SM00389">
    <property type="entry name" value="HOX"/>
    <property type="match status" value="1"/>
</dbReference>
<dbReference type="SUPFAM" id="SSF46689">
    <property type="entry name" value="Homeodomain-like"/>
    <property type="match status" value="1"/>
</dbReference>
<dbReference type="EMBL" id="JAKUCV010005537">
    <property type="protein sequence ID" value="KAJ4830783.1"/>
    <property type="molecule type" value="Genomic_DNA"/>
</dbReference>
<comment type="subcellular location">
    <subcellularLocation>
        <location evidence="1 8 9">Nucleus</location>
    </subcellularLocation>
</comment>
<dbReference type="Gene3D" id="1.10.10.60">
    <property type="entry name" value="Homeodomain-like"/>
    <property type="match status" value="1"/>
</dbReference>
<gene>
    <name evidence="12" type="ORF">Tsubulata_031163</name>
</gene>
<dbReference type="Pfam" id="PF00046">
    <property type="entry name" value="Homeodomain"/>
    <property type="match status" value="1"/>
</dbReference>
<dbReference type="PANTHER" id="PTHR45714:SF72">
    <property type="entry name" value="HOMEOBOX-LEUCINE ZIPPER PROTEIN HOX26-RELATED"/>
    <property type="match status" value="1"/>
</dbReference>
<organism evidence="12 13">
    <name type="scientific">Turnera subulata</name>
    <dbReference type="NCBI Taxonomy" id="218843"/>
    <lineage>
        <taxon>Eukaryota</taxon>
        <taxon>Viridiplantae</taxon>
        <taxon>Streptophyta</taxon>
        <taxon>Embryophyta</taxon>
        <taxon>Tracheophyta</taxon>
        <taxon>Spermatophyta</taxon>
        <taxon>Magnoliopsida</taxon>
        <taxon>eudicotyledons</taxon>
        <taxon>Gunneridae</taxon>
        <taxon>Pentapetalae</taxon>
        <taxon>rosids</taxon>
        <taxon>fabids</taxon>
        <taxon>Malpighiales</taxon>
        <taxon>Passifloraceae</taxon>
        <taxon>Turnera</taxon>
    </lineage>
</organism>
<proteinExistence type="inferred from homology"/>
<evidence type="ECO:0000256" key="5">
    <source>
        <dbReference type="ARBA" id="ARBA00023155"/>
    </source>
</evidence>
<accession>A0A9Q0FG13</accession>
<feature type="coiled-coil region" evidence="10">
    <location>
        <begin position="143"/>
        <end position="177"/>
    </location>
</feature>
<keyword evidence="13" id="KW-1185">Reference proteome</keyword>
<keyword evidence="10" id="KW-0175">Coiled coil</keyword>
<keyword evidence="6" id="KW-0804">Transcription</keyword>
<dbReference type="CDD" id="cd00086">
    <property type="entry name" value="homeodomain"/>
    <property type="match status" value="1"/>
</dbReference>
<evidence type="ECO:0000313" key="12">
    <source>
        <dbReference type="EMBL" id="KAJ4830783.1"/>
    </source>
</evidence>
<dbReference type="InterPro" id="IPR009057">
    <property type="entry name" value="Homeodomain-like_sf"/>
</dbReference>
<dbReference type="InterPro" id="IPR003106">
    <property type="entry name" value="Leu_zip_homeo"/>
</dbReference>